<feature type="transmembrane region" description="Helical" evidence="6">
    <location>
        <begin position="105"/>
        <end position="124"/>
    </location>
</feature>
<gene>
    <name evidence="8" type="ORF">WJX84_000912</name>
</gene>
<evidence type="ECO:0000256" key="6">
    <source>
        <dbReference type="SAM" id="Phobius"/>
    </source>
</evidence>
<dbReference type="EMBL" id="JALJOV010001143">
    <property type="protein sequence ID" value="KAK9853390.1"/>
    <property type="molecule type" value="Genomic_DNA"/>
</dbReference>
<keyword evidence="4 6" id="KW-1133">Transmembrane helix</keyword>
<comment type="subcellular location">
    <subcellularLocation>
        <location evidence="1">Membrane</location>
        <topology evidence="1">Multi-pass membrane protein</topology>
    </subcellularLocation>
</comment>
<dbReference type="GO" id="GO:0005783">
    <property type="term" value="C:endoplasmic reticulum"/>
    <property type="evidence" value="ECO:0007669"/>
    <property type="project" value="TreeGrafter"/>
</dbReference>
<feature type="domain" description="Cation efflux protein transmembrane" evidence="7">
    <location>
        <begin position="40"/>
        <end position="248"/>
    </location>
</feature>
<dbReference type="AlphaFoldDB" id="A0AAW1SSG4"/>
<evidence type="ECO:0000256" key="1">
    <source>
        <dbReference type="ARBA" id="ARBA00004141"/>
    </source>
</evidence>
<dbReference type="InterPro" id="IPR040177">
    <property type="entry name" value="SLC30A9"/>
</dbReference>
<dbReference type="GO" id="GO:0016020">
    <property type="term" value="C:membrane"/>
    <property type="evidence" value="ECO:0007669"/>
    <property type="project" value="UniProtKB-SubCell"/>
</dbReference>
<accession>A0AAW1SSG4</accession>
<evidence type="ECO:0000313" key="8">
    <source>
        <dbReference type="EMBL" id="KAK9853390.1"/>
    </source>
</evidence>
<feature type="transmembrane region" description="Helical" evidence="6">
    <location>
        <begin position="189"/>
        <end position="212"/>
    </location>
</feature>
<feature type="transmembrane region" description="Helical" evidence="6">
    <location>
        <begin position="218"/>
        <end position="240"/>
    </location>
</feature>
<sequence length="442" mass="48092">MKRQAKALDLVDATGLMPPSPLLTADESKAYSRELHTVNVAMWANFTICIAKMVTYTISGSNAMLAEAVHSLGDVLNQAFLRTGIMKSKRAPTALHPYGYHRDKFIWSLIAAVGIFCIGAGVNIVQGLNALFAEKQLDFLRANLAVLGISGIVESYSLWVAVRSVSQGAQAAGLTFWEFVKRGMDPTSIAVMMEDGAAVTGLAIAGVSTWLAHSTGQSFYDAVGTISVGALLGLTALFLVQKNRQLLLGRAMNSVDTDKVLKYLAEDPIIRAVYDHKSEEIGPGIYRFKAEIDFSGEAIVSRHMDRLGREQLYTQVDMALTTGDTKYKNLNLILKAYGKDMMGALGAEIDRIETGIQKLVPGIRHIDLEADRGRHRPNESGAQVYSQVPLLLSSSRRRICARGSKRHLLCARHIPAAESVAQLLCTYVGASISHGPVQERLC</sequence>
<protein>
    <recommendedName>
        <fullName evidence="7">Cation efflux protein transmembrane domain-containing protein</fullName>
    </recommendedName>
</protein>
<dbReference type="Gene3D" id="1.20.1510.10">
    <property type="entry name" value="Cation efflux protein transmembrane domain"/>
    <property type="match status" value="1"/>
</dbReference>
<evidence type="ECO:0000313" key="9">
    <source>
        <dbReference type="Proteomes" id="UP001485043"/>
    </source>
</evidence>
<keyword evidence="3 6" id="KW-0812">Transmembrane</keyword>
<comment type="caution">
    <text evidence="8">The sequence shown here is derived from an EMBL/GenBank/DDBJ whole genome shotgun (WGS) entry which is preliminary data.</text>
</comment>
<dbReference type="GO" id="GO:0006829">
    <property type="term" value="P:zinc ion transport"/>
    <property type="evidence" value="ECO:0007669"/>
    <property type="project" value="InterPro"/>
</dbReference>
<dbReference type="SUPFAM" id="SSF161111">
    <property type="entry name" value="Cation efflux protein transmembrane domain-like"/>
    <property type="match status" value="1"/>
</dbReference>
<dbReference type="NCBIfam" id="TIGR01297">
    <property type="entry name" value="CDF"/>
    <property type="match status" value="1"/>
</dbReference>
<dbReference type="GO" id="GO:0008324">
    <property type="term" value="F:monoatomic cation transmembrane transporter activity"/>
    <property type="evidence" value="ECO:0007669"/>
    <property type="project" value="InterPro"/>
</dbReference>
<reference evidence="8 9" key="1">
    <citation type="journal article" date="2024" name="Nat. Commun.">
        <title>Phylogenomics reveals the evolutionary origins of lichenization in chlorophyte algae.</title>
        <authorList>
            <person name="Puginier C."/>
            <person name="Libourel C."/>
            <person name="Otte J."/>
            <person name="Skaloud P."/>
            <person name="Haon M."/>
            <person name="Grisel S."/>
            <person name="Petersen M."/>
            <person name="Berrin J.G."/>
            <person name="Delaux P.M."/>
            <person name="Dal Grande F."/>
            <person name="Keller J."/>
        </authorList>
    </citation>
    <scope>NUCLEOTIDE SEQUENCE [LARGE SCALE GENOMIC DNA]</scope>
    <source>
        <strain evidence="8 9">SAG 2523</strain>
    </source>
</reference>
<dbReference type="PANTHER" id="PTHR13414:SF9">
    <property type="entry name" value="PROTON-COUPLED ZINC ANTIPORTER SLC30A9, MITOCHONDRIAL"/>
    <property type="match status" value="1"/>
</dbReference>
<keyword evidence="5 6" id="KW-0472">Membrane</keyword>
<organism evidence="8 9">
    <name type="scientific">Apatococcus fuscideae</name>
    <dbReference type="NCBI Taxonomy" id="2026836"/>
    <lineage>
        <taxon>Eukaryota</taxon>
        <taxon>Viridiplantae</taxon>
        <taxon>Chlorophyta</taxon>
        <taxon>core chlorophytes</taxon>
        <taxon>Trebouxiophyceae</taxon>
        <taxon>Chlorellales</taxon>
        <taxon>Chlorellaceae</taxon>
        <taxon>Apatococcus</taxon>
    </lineage>
</organism>
<evidence type="ECO:0000256" key="3">
    <source>
        <dbReference type="ARBA" id="ARBA00022692"/>
    </source>
</evidence>
<dbReference type="Pfam" id="PF01545">
    <property type="entry name" value="Cation_efflux"/>
    <property type="match status" value="1"/>
</dbReference>
<dbReference type="PANTHER" id="PTHR13414">
    <property type="entry name" value="HUEL-CATION TRANSPORTER"/>
    <property type="match status" value="1"/>
</dbReference>
<evidence type="ECO:0000256" key="2">
    <source>
        <dbReference type="ARBA" id="ARBA00022448"/>
    </source>
</evidence>
<evidence type="ECO:0000256" key="4">
    <source>
        <dbReference type="ARBA" id="ARBA00022989"/>
    </source>
</evidence>
<dbReference type="Proteomes" id="UP001485043">
    <property type="component" value="Unassembled WGS sequence"/>
</dbReference>
<keyword evidence="9" id="KW-1185">Reference proteome</keyword>
<name>A0AAW1SSG4_9CHLO</name>
<proteinExistence type="predicted"/>
<feature type="transmembrane region" description="Helical" evidence="6">
    <location>
        <begin position="144"/>
        <end position="162"/>
    </location>
</feature>
<dbReference type="InterPro" id="IPR058533">
    <property type="entry name" value="Cation_efflux_TM"/>
</dbReference>
<dbReference type="InterPro" id="IPR002524">
    <property type="entry name" value="Cation_efflux"/>
</dbReference>
<keyword evidence="2" id="KW-0813">Transport</keyword>
<evidence type="ECO:0000256" key="5">
    <source>
        <dbReference type="ARBA" id="ARBA00023136"/>
    </source>
</evidence>
<evidence type="ECO:0000259" key="7">
    <source>
        <dbReference type="Pfam" id="PF01545"/>
    </source>
</evidence>
<dbReference type="InterPro" id="IPR027469">
    <property type="entry name" value="Cation_efflux_TMD_sf"/>
</dbReference>
<dbReference type="GO" id="GO:0006882">
    <property type="term" value="P:intracellular zinc ion homeostasis"/>
    <property type="evidence" value="ECO:0007669"/>
    <property type="project" value="TreeGrafter"/>
</dbReference>